<comment type="caution">
    <text evidence="1">The sequence shown here is derived from an EMBL/GenBank/DDBJ whole genome shotgun (WGS) entry which is preliminary data.</text>
</comment>
<dbReference type="RefSeq" id="WP_163759168.1">
    <property type="nucleotide sequence ID" value="NZ_BLKW01000004.1"/>
</dbReference>
<dbReference type="EMBL" id="BLKW01000004">
    <property type="protein sequence ID" value="GFG76085.1"/>
    <property type="molecule type" value="Genomic_DNA"/>
</dbReference>
<keyword evidence="2" id="KW-1185">Reference proteome</keyword>
<dbReference type="InterPro" id="IPR053191">
    <property type="entry name" value="DcsG_Biosynth_Enzyme"/>
</dbReference>
<name>A0A7I9Y1Y2_9MYCO</name>
<evidence type="ECO:0000313" key="1">
    <source>
        <dbReference type="EMBL" id="GFG76085.1"/>
    </source>
</evidence>
<reference evidence="1 2" key="1">
    <citation type="journal article" date="2019" name="Emerg. Microbes Infect.">
        <title>Comprehensive subspecies identification of 175 nontuberculous mycobacteria species based on 7547 genomic profiles.</title>
        <authorList>
            <person name="Matsumoto Y."/>
            <person name="Kinjo T."/>
            <person name="Motooka D."/>
            <person name="Nabeya D."/>
            <person name="Jung N."/>
            <person name="Uechi K."/>
            <person name="Horii T."/>
            <person name="Iida T."/>
            <person name="Fujita J."/>
            <person name="Nakamura S."/>
        </authorList>
    </citation>
    <scope>NUCLEOTIDE SEQUENCE [LARGE SCALE GENOMIC DNA]</scope>
    <source>
        <strain evidence="1 2">JCM 17322</strain>
    </source>
</reference>
<accession>A0A7I9Y1Y2</accession>
<protein>
    <recommendedName>
        <fullName evidence="3">ATP-grasp domain-containing protein</fullName>
    </recommendedName>
</protein>
<dbReference type="AlphaFoldDB" id="A0A7I9Y1Y2"/>
<dbReference type="PANTHER" id="PTHR39217">
    <property type="match status" value="1"/>
</dbReference>
<sequence>MKRARPDLFHPRIVLAGPGDDAGLIAALRRRGLHARWRSWQDPATVHADLVILRAATDYRGRLRDFLAWTKRVPNLLNAPDVLAWNVDRQYLRDLRRAGVPTAYVPVPGDQTALVFLGGEQSHAFADKSAVEVDDELWDVGRAALQAAADRVGVRAVEMLYARADVTGTRSGARLVSLDLVAPSLGWRSLTDTARANGQRRFAVCVSAALQRLGLGPFAHRRP</sequence>
<organism evidence="1 2">
    <name type="scientific">Mycobacterium botniense</name>
    <dbReference type="NCBI Taxonomy" id="84962"/>
    <lineage>
        <taxon>Bacteria</taxon>
        <taxon>Bacillati</taxon>
        <taxon>Actinomycetota</taxon>
        <taxon>Actinomycetes</taxon>
        <taxon>Mycobacteriales</taxon>
        <taxon>Mycobacteriaceae</taxon>
        <taxon>Mycobacterium</taxon>
    </lineage>
</organism>
<evidence type="ECO:0008006" key="3">
    <source>
        <dbReference type="Google" id="ProtNLM"/>
    </source>
</evidence>
<gene>
    <name evidence="1" type="ORF">MBOT_34500</name>
</gene>
<dbReference type="PANTHER" id="PTHR39217:SF1">
    <property type="entry name" value="GLUTATHIONE SYNTHETASE"/>
    <property type="match status" value="1"/>
</dbReference>
<dbReference type="Proteomes" id="UP000465361">
    <property type="component" value="Unassembled WGS sequence"/>
</dbReference>
<evidence type="ECO:0000313" key="2">
    <source>
        <dbReference type="Proteomes" id="UP000465361"/>
    </source>
</evidence>
<proteinExistence type="predicted"/>